<dbReference type="SUPFAM" id="SSF50370">
    <property type="entry name" value="Ricin B-like lectins"/>
    <property type="match status" value="1"/>
</dbReference>
<evidence type="ECO:0000313" key="2">
    <source>
        <dbReference type="EMBL" id="ACZ28181.1"/>
    </source>
</evidence>
<name>D1FPS6_SIMNI</name>
<dbReference type="AlphaFoldDB" id="D1FPS6"/>
<protein>
    <submittedName>
        <fullName evidence="2">Erythema protein SVEP-2</fullName>
    </submittedName>
</protein>
<sequence>MAALTSLLVLSLFAFGASADDDLIGDGKCITITDGDLVVHERKPGQLHAYYLYVINRGQEDDDQRWILESVGRDFYKLKNKHSNRRLAIGAYDFLLTASDEIRMMDHFKFRPDGAGKFDIISRGNLHLKIHGEDNSVKQSTDQQHWTVEKCQD</sequence>
<dbReference type="EMBL" id="EZ419826">
    <property type="protein sequence ID" value="ACZ28181.1"/>
    <property type="molecule type" value="mRNA"/>
</dbReference>
<organism evidence="2">
    <name type="scientific">Simulium nigrimanum</name>
    <name type="common">Black fly</name>
    <dbReference type="NCBI Taxonomy" id="683695"/>
    <lineage>
        <taxon>Eukaryota</taxon>
        <taxon>Metazoa</taxon>
        <taxon>Ecdysozoa</taxon>
        <taxon>Arthropoda</taxon>
        <taxon>Hexapoda</taxon>
        <taxon>Insecta</taxon>
        <taxon>Pterygota</taxon>
        <taxon>Neoptera</taxon>
        <taxon>Endopterygota</taxon>
        <taxon>Diptera</taxon>
        <taxon>Nematocera</taxon>
        <taxon>Chironomoidea</taxon>
        <taxon>Simuliidae</taxon>
        <taxon>Simulium</taxon>
    </lineage>
</organism>
<feature type="signal peptide" evidence="1">
    <location>
        <begin position="1"/>
        <end position="19"/>
    </location>
</feature>
<keyword evidence="1" id="KW-0732">Signal</keyword>
<accession>D1FPS6</accession>
<proteinExistence type="evidence at transcript level"/>
<dbReference type="Gene3D" id="2.80.10.50">
    <property type="match status" value="1"/>
</dbReference>
<dbReference type="CDD" id="cd23432">
    <property type="entry name" value="beta-trefoil_Ricin_EndoBetaGal-like"/>
    <property type="match status" value="1"/>
</dbReference>
<evidence type="ECO:0000256" key="1">
    <source>
        <dbReference type="SAM" id="SignalP"/>
    </source>
</evidence>
<feature type="chain" id="PRO_5003021771" evidence="1">
    <location>
        <begin position="20"/>
        <end position="153"/>
    </location>
</feature>
<dbReference type="InterPro" id="IPR035992">
    <property type="entry name" value="Ricin_B-like_lectins"/>
</dbReference>
<reference evidence="2" key="1">
    <citation type="submission" date="2009-10" db="EMBL/GenBank/DDBJ databases">
        <title>An Insight into the Sialotranscriptome of Simulium nigrimanum, a Black Fly Associated with Fogo Selvagem in South America.</title>
        <authorList>
            <person name="Ribeiro J.M.C."/>
            <person name="Valenzuela J.G."/>
            <person name="Pham V.M."/>
            <person name="Kleeman L."/>
            <person name="Barbian K.D."/>
            <person name="Favreau A.J."/>
            <person name="Eaton D.P."/>
            <person name="Aoki V."/>
            <person name="Hans-Filho G."/>
            <person name="Rivitti E.A."/>
            <person name="Diaz L.A."/>
        </authorList>
    </citation>
    <scope>NUCLEOTIDE SEQUENCE</scope>
    <source>
        <tissue evidence="2">Salivary glands</tissue>
    </source>
</reference>